<evidence type="ECO:0000313" key="3">
    <source>
        <dbReference type="Proteomes" id="UP001057375"/>
    </source>
</evidence>
<evidence type="ECO:0000256" key="1">
    <source>
        <dbReference type="SAM" id="MobiDB-lite"/>
    </source>
</evidence>
<evidence type="ECO:0008006" key="4">
    <source>
        <dbReference type="Google" id="ProtNLM"/>
    </source>
</evidence>
<sequence length="183" mass="21034">MKKTPSPISSQSTSELKEKKKKEHKYTLSDKRKLKLKCQRKSWLPKDEETKDIEEAILLDESERKSQEELLLLLEDVFISEIDIKDLCPVCESGTLIVHPKEEHIICCDNYHCQCRVSSQVYGTPTDIPNAIKRCFQAHTKSSPQCTHAKITNCTTREIDHVISKVQVFSWTCSFCGHIIDVI</sequence>
<accession>A0ABQ5K5W1</accession>
<evidence type="ECO:0000313" key="2">
    <source>
        <dbReference type="EMBL" id="GKT27951.1"/>
    </source>
</evidence>
<reference evidence="2" key="1">
    <citation type="submission" date="2022-03" db="EMBL/GenBank/DDBJ databases">
        <title>Draft genome sequence of Aduncisulcus paluster, a free-living microaerophilic Fornicata.</title>
        <authorList>
            <person name="Yuyama I."/>
            <person name="Kume K."/>
            <person name="Tamura T."/>
            <person name="Inagaki Y."/>
            <person name="Hashimoto T."/>
        </authorList>
    </citation>
    <scope>NUCLEOTIDE SEQUENCE</scope>
    <source>
        <strain evidence="2">NY0171</strain>
    </source>
</reference>
<feature type="region of interest" description="Disordered" evidence="1">
    <location>
        <begin position="1"/>
        <end position="27"/>
    </location>
</feature>
<protein>
    <recommendedName>
        <fullName evidence="4">RPA-interacting protein C-terminal domain-containing protein</fullName>
    </recommendedName>
</protein>
<dbReference type="EMBL" id="BQXS01000113">
    <property type="protein sequence ID" value="GKT27951.1"/>
    <property type="molecule type" value="Genomic_DNA"/>
</dbReference>
<name>A0ABQ5K5W1_9EUKA</name>
<comment type="caution">
    <text evidence="2">The sequence shown here is derived from an EMBL/GenBank/DDBJ whole genome shotgun (WGS) entry which is preliminary data.</text>
</comment>
<organism evidence="2 3">
    <name type="scientific">Aduncisulcus paluster</name>
    <dbReference type="NCBI Taxonomy" id="2918883"/>
    <lineage>
        <taxon>Eukaryota</taxon>
        <taxon>Metamonada</taxon>
        <taxon>Carpediemonas-like organisms</taxon>
        <taxon>Aduncisulcus</taxon>
    </lineage>
</organism>
<keyword evidence="3" id="KW-1185">Reference proteome</keyword>
<feature type="compositionally biased region" description="Polar residues" evidence="1">
    <location>
        <begin position="1"/>
        <end position="14"/>
    </location>
</feature>
<dbReference type="Proteomes" id="UP001057375">
    <property type="component" value="Unassembled WGS sequence"/>
</dbReference>
<gene>
    <name evidence="2" type="ORF">ADUPG1_000308</name>
</gene>
<proteinExistence type="predicted"/>